<dbReference type="EMBL" id="CP001737">
    <property type="protein sequence ID" value="ACV78586.1"/>
    <property type="molecule type" value="Genomic_DNA"/>
</dbReference>
<dbReference type="PROSITE" id="PS01319">
    <property type="entry name" value="RBFA"/>
    <property type="match status" value="1"/>
</dbReference>
<reference evidence="4 5" key="2">
    <citation type="journal article" date="2010" name="Stand. Genomic Sci.">
        <title>Complete genome sequence of Nakamurella multipartita type strain (Y-104).</title>
        <authorList>
            <person name="Tice H."/>
            <person name="Mayilraj S."/>
            <person name="Sims D."/>
            <person name="Lapidus A."/>
            <person name="Nolan M."/>
            <person name="Lucas S."/>
            <person name="Glavina Del Rio T."/>
            <person name="Copeland A."/>
            <person name="Cheng J.F."/>
            <person name="Meincke L."/>
            <person name="Bruce D."/>
            <person name="Goodwin L."/>
            <person name="Pitluck S."/>
            <person name="Ivanova N."/>
            <person name="Mavromatis K."/>
            <person name="Ovchinnikova G."/>
            <person name="Pati A."/>
            <person name="Chen A."/>
            <person name="Palaniappan K."/>
            <person name="Land M."/>
            <person name="Hauser L."/>
            <person name="Chang Y.J."/>
            <person name="Jeffries C.D."/>
            <person name="Detter J.C."/>
            <person name="Brettin T."/>
            <person name="Rohde M."/>
            <person name="Goker M."/>
            <person name="Bristow J."/>
            <person name="Eisen J.A."/>
            <person name="Markowitz V."/>
            <person name="Hugenholtz P."/>
            <person name="Kyrpides N.C."/>
            <person name="Klenk H.P."/>
            <person name="Chen F."/>
        </authorList>
    </citation>
    <scope>NUCLEOTIDE SEQUENCE [LARGE SCALE GENOMIC DNA]</scope>
    <source>
        <strain evidence="5">ATCC 700099 / DSM 44233 / CIP 104796 / JCM 9543 / NBRC 105858 / Y-104</strain>
    </source>
</reference>
<evidence type="ECO:0000313" key="4">
    <source>
        <dbReference type="EMBL" id="ACV78586.1"/>
    </source>
</evidence>
<accession>C8XJC1</accession>
<feature type="region of interest" description="Disordered" evidence="3">
    <location>
        <begin position="125"/>
        <end position="193"/>
    </location>
</feature>
<dbReference type="GO" id="GO:0043024">
    <property type="term" value="F:ribosomal small subunit binding"/>
    <property type="evidence" value="ECO:0007669"/>
    <property type="project" value="TreeGrafter"/>
</dbReference>
<dbReference type="Gene3D" id="3.30.300.20">
    <property type="match status" value="1"/>
</dbReference>
<dbReference type="STRING" id="479431.Namu_2209"/>
<dbReference type="GO" id="GO:0030490">
    <property type="term" value="P:maturation of SSU-rRNA"/>
    <property type="evidence" value="ECO:0007669"/>
    <property type="project" value="UniProtKB-UniRule"/>
</dbReference>
<reference evidence="5" key="1">
    <citation type="submission" date="2009-09" db="EMBL/GenBank/DDBJ databases">
        <title>The complete genome of Nakamurella multipartita DSM 44233.</title>
        <authorList>
            <consortium name="US DOE Joint Genome Institute (JGI-PGF)"/>
            <person name="Lucas S."/>
            <person name="Copeland A."/>
            <person name="Lapidus A."/>
            <person name="Glavina del Rio T."/>
            <person name="Dalin E."/>
            <person name="Tice H."/>
            <person name="Bruce D."/>
            <person name="Goodwin L."/>
            <person name="Pitluck S."/>
            <person name="Kyrpides N."/>
            <person name="Mavromatis K."/>
            <person name="Ivanova N."/>
            <person name="Ovchinnikova G."/>
            <person name="Sims D."/>
            <person name="Meincke L."/>
            <person name="Brettin T."/>
            <person name="Detter J.C."/>
            <person name="Han C."/>
            <person name="Larimer F."/>
            <person name="Land M."/>
            <person name="Hauser L."/>
            <person name="Markowitz V."/>
            <person name="Cheng J.-F."/>
            <person name="Hugenholtz P."/>
            <person name="Woyke T."/>
            <person name="Wu D."/>
            <person name="Klenk H.-P."/>
            <person name="Eisen J.A."/>
        </authorList>
    </citation>
    <scope>NUCLEOTIDE SEQUENCE [LARGE SCALE GENOMIC DNA]</scope>
    <source>
        <strain evidence="5">ATCC 700099 / DSM 44233 / CIP 104796 / JCM 9543 / NBRC 105858 / Y-104</strain>
    </source>
</reference>
<dbReference type="FunCoup" id="C8XJC1">
    <property type="interactions" value="17"/>
</dbReference>
<comment type="similarity">
    <text evidence="2">Belongs to the RbfA family.</text>
</comment>
<evidence type="ECO:0000256" key="2">
    <source>
        <dbReference type="HAMAP-Rule" id="MF_00003"/>
    </source>
</evidence>
<dbReference type="HOGENOM" id="CLU_089475_0_0_11"/>
<dbReference type="InterPro" id="IPR000238">
    <property type="entry name" value="RbfA"/>
</dbReference>
<keyword evidence="5" id="KW-1185">Reference proteome</keyword>
<dbReference type="SUPFAM" id="SSF89919">
    <property type="entry name" value="Ribosome-binding factor A, RbfA"/>
    <property type="match status" value="1"/>
</dbReference>
<comment type="subunit">
    <text evidence="2">Monomer. Binds 30S ribosomal subunits, but not 50S ribosomal subunits or 70S ribosomes.</text>
</comment>
<dbReference type="InterPro" id="IPR023799">
    <property type="entry name" value="RbfA_dom_sf"/>
</dbReference>
<name>C8XJC1_NAKMY</name>
<feature type="compositionally biased region" description="Basic and acidic residues" evidence="3">
    <location>
        <begin position="133"/>
        <end position="142"/>
    </location>
</feature>
<dbReference type="OrthoDB" id="307788at2"/>
<dbReference type="Pfam" id="PF02033">
    <property type="entry name" value="RBFA"/>
    <property type="match status" value="1"/>
</dbReference>
<dbReference type="PANTHER" id="PTHR33515">
    <property type="entry name" value="RIBOSOME-BINDING FACTOR A, CHLOROPLASTIC-RELATED"/>
    <property type="match status" value="1"/>
</dbReference>
<dbReference type="GO" id="GO:0005829">
    <property type="term" value="C:cytosol"/>
    <property type="evidence" value="ECO:0007669"/>
    <property type="project" value="TreeGrafter"/>
</dbReference>
<feature type="compositionally biased region" description="Acidic residues" evidence="3">
    <location>
        <begin position="143"/>
        <end position="170"/>
    </location>
</feature>
<gene>
    <name evidence="2" type="primary">rbfA</name>
    <name evidence="4" type="ordered locus">Namu_2209</name>
</gene>
<dbReference type="AlphaFoldDB" id="C8XJC1"/>
<dbReference type="PANTHER" id="PTHR33515:SF1">
    <property type="entry name" value="RIBOSOME-BINDING FACTOR A, CHLOROPLASTIC-RELATED"/>
    <property type="match status" value="1"/>
</dbReference>
<sequence length="193" mass="20360">MVDTARARRLAKRIVSIVATQIQHEVKDPRLDMVTITAATVTPDLREATVYYTVYGDDDVVAAAGAGLASATGVLRSAVGAQTGIKFTPTLEFRLDAVPANAHRIDELLAAARDADARVAQQAAGARYAGDADPYKAPRTPEEIEADEIDADEIDADEIDADESDLSESDGLDHPATPGRASDPAPVPGERVP</sequence>
<comment type="function">
    <text evidence="2">One of several proteins that assist in the late maturation steps of the functional core of the 30S ribosomal subunit. Associates with free 30S ribosomal subunits (but not with 30S subunits that are part of 70S ribosomes or polysomes). Required for efficient processing of 16S rRNA. May interact with the 5'-terminal helix region of 16S rRNA.</text>
</comment>
<dbReference type="KEGG" id="nml:Namu_2209"/>
<dbReference type="eggNOG" id="COG0858">
    <property type="taxonomic scope" value="Bacteria"/>
</dbReference>
<organism evidence="4 5">
    <name type="scientific">Nakamurella multipartita (strain ATCC 700099 / DSM 44233 / CIP 104796 / JCM 9543 / NBRC 105858 / Y-104)</name>
    <name type="common">Microsphaera multipartita</name>
    <dbReference type="NCBI Taxonomy" id="479431"/>
    <lineage>
        <taxon>Bacteria</taxon>
        <taxon>Bacillati</taxon>
        <taxon>Actinomycetota</taxon>
        <taxon>Actinomycetes</taxon>
        <taxon>Nakamurellales</taxon>
        <taxon>Nakamurellaceae</taxon>
        <taxon>Nakamurella</taxon>
    </lineage>
</organism>
<evidence type="ECO:0000256" key="3">
    <source>
        <dbReference type="SAM" id="MobiDB-lite"/>
    </source>
</evidence>
<protein>
    <recommendedName>
        <fullName evidence="2">Ribosome-binding factor A</fullName>
    </recommendedName>
</protein>
<dbReference type="InterPro" id="IPR015946">
    <property type="entry name" value="KH_dom-like_a/b"/>
</dbReference>
<evidence type="ECO:0000313" key="5">
    <source>
        <dbReference type="Proteomes" id="UP000002218"/>
    </source>
</evidence>
<keyword evidence="2" id="KW-0963">Cytoplasm</keyword>
<dbReference type="HAMAP" id="MF_00003">
    <property type="entry name" value="RbfA"/>
    <property type="match status" value="1"/>
</dbReference>
<proteinExistence type="inferred from homology"/>
<comment type="subcellular location">
    <subcellularLocation>
        <location evidence="2">Cytoplasm</location>
    </subcellularLocation>
</comment>
<dbReference type="Proteomes" id="UP000002218">
    <property type="component" value="Chromosome"/>
</dbReference>
<keyword evidence="1 2" id="KW-0690">Ribosome biogenesis</keyword>
<dbReference type="InterPro" id="IPR020053">
    <property type="entry name" value="Ribosome-bd_factorA_CS"/>
</dbReference>
<dbReference type="InParanoid" id="C8XJC1"/>
<dbReference type="RefSeq" id="WP_015747478.1">
    <property type="nucleotide sequence ID" value="NC_013235.1"/>
</dbReference>
<evidence type="ECO:0000256" key="1">
    <source>
        <dbReference type="ARBA" id="ARBA00022517"/>
    </source>
</evidence>
<dbReference type="NCBIfam" id="TIGR00082">
    <property type="entry name" value="rbfA"/>
    <property type="match status" value="1"/>
</dbReference>